<dbReference type="InterPro" id="IPR012341">
    <property type="entry name" value="6hp_glycosidase-like_sf"/>
</dbReference>
<comment type="caution">
    <text evidence="5">The sequence shown here is derived from an EMBL/GenBank/DDBJ whole genome shotgun (WGS) entry which is preliminary data.</text>
</comment>
<sequence length="347" mass="40265">MGPGYIAHPAFGHWDLVHACLDLVRFSPELVRDQLRNLFETAGPDGMLPGLSYGPGKRRPDFWANHKLSHPPLWPQAAEEYFRVARDLEFLKECFEFGRRNLAWWEAHRRVAGGGFYYRDILDRTWESGIDDGLRFKTPAERPFACVDATSHLYGYYEMMEKWAGRLELDAAAYREKRVGLAEFIQSEFWDERAGFFHDVGRPGRPKTFEGFLPMAFGAASEAQSIRLHEHLMNESEFYAFHPIPTVALNEPDWSFDMWRGPAWNSRTFWILRGSHRYGHRKEVGEIGLRTLDRTLEHFRASGTIHEFYNSRSIDQSVLVRKGNPAGPCREYLGHNPLNAFFYLVTE</sequence>
<evidence type="ECO:0000256" key="2">
    <source>
        <dbReference type="ARBA" id="ARBA00022801"/>
    </source>
</evidence>
<dbReference type="GO" id="GO:0006487">
    <property type="term" value="P:protein N-linked glycosylation"/>
    <property type="evidence" value="ECO:0007669"/>
    <property type="project" value="TreeGrafter"/>
</dbReference>
<evidence type="ECO:0000313" key="5">
    <source>
        <dbReference type="EMBL" id="OPZ88651.1"/>
    </source>
</evidence>
<reference evidence="5" key="1">
    <citation type="submission" date="2017-02" db="EMBL/GenBank/DDBJ databases">
        <title>Delving into the versatile metabolic prowess of the omnipresent phylum Bacteroidetes.</title>
        <authorList>
            <person name="Nobu M.K."/>
            <person name="Mei R."/>
            <person name="Narihiro T."/>
            <person name="Kuroda K."/>
            <person name="Liu W.-T."/>
        </authorList>
    </citation>
    <scope>NUCLEOTIDE SEQUENCE</scope>
    <source>
        <strain evidence="5">ADurb.Bin417</strain>
    </source>
</reference>
<evidence type="ECO:0000259" key="4">
    <source>
        <dbReference type="Pfam" id="PF22422"/>
    </source>
</evidence>
<gene>
    <name evidence="5" type="primary">ygjK</name>
    <name evidence="5" type="ORF">BWY73_01635</name>
</gene>
<comment type="similarity">
    <text evidence="1">Belongs to the glycosyl hydrolase 63 family.</text>
</comment>
<dbReference type="Gene3D" id="1.50.10.10">
    <property type="match status" value="1"/>
</dbReference>
<dbReference type="EMBL" id="MWAK01000473">
    <property type="protein sequence ID" value="OPZ88651.1"/>
    <property type="molecule type" value="Genomic_DNA"/>
</dbReference>
<proteinExistence type="inferred from homology"/>
<name>A0A1V5M760_UNCT6</name>
<evidence type="ECO:0000256" key="1">
    <source>
        <dbReference type="ARBA" id="ARBA00010833"/>
    </source>
</evidence>
<feature type="domain" description="Mannosylglycerate hydrolase MGH1-like glycoside hydrolase" evidence="4">
    <location>
        <begin position="13"/>
        <end position="310"/>
    </location>
</feature>
<dbReference type="PANTHER" id="PTHR10412:SF11">
    <property type="entry name" value="MANNOSYL-OLIGOSACCHARIDE GLUCOSIDASE"/>
    <property type="match status" value="1"/>
</dbReference>
<dbReference type="AlphaFoldDB" id="A0A1V5M760"/>
<protein>
    <submittedName>
        <fullName evidence="5">Glucosidase YgjK</fullName>
        <ecNumber evidence="5">3.2.1.-</ecNumber>
    </submittedName>
</protein>
<dbReference type="InterPro" id="IPR008928">
    <property type="entry name" value="6-hairpin_glycosidase_sf"/>
</dbReference>
<dbReference type="PANTHER" id="PTHR10412">
    <property type="entry name" value="MANNOSYL-OLIGOSACCHARIDE GLUCOSIDASE"/>
    <property type="match status" value="1"/>
</dbReference>
<dbReference type="EC" id="3.2.1.-" evidence="5"/>
<dbReference type="Pfam" id="PF22422">
    <property type="entry name" value="MGH1-like_GH"/>
    <property type="match status" value="1"/>
</dbReference>
<dbReference type="InterPro" id="IPR004888">
    <property type="entry name" value="Glycoside_hydrolase_63"/>
</dbReference>
<dbReference type="InterPro" id="IPR054491">
    <property type="entry name" value="MGH1-like_GH"/>
</dbReference>
<keyword evidence="3 5" id="KW-0326">Glycosidase</keyword>
<dbReference type="Proteomes" id="UP000485484">
    <property type="component" value="Unassembled WGS sequence"/>
</dbReference>
<keyword evidence="2 5" id="KW-0378">Hydrolase</keyword>
<dbReference type="GO" id="GO:0009311">
    <property type="term" value="P:oligosaccharide metabolic process"/>
    <property type="evidence" value="ECO:0007669"/>
    <property type="project" value="InterPro"/>
</dbReference>
<accession>A0A1V5M760</accession>
<dbReference type="GO" id="GO:0004573">
    <property type="term" value="F:Glc3Man9GlcNAc2 oligosaccharide glucosidase activity"/>
    <property type="evidence" value="ECO:0007669"/>
    <property type="project" value="InterPro"/>
</dbReference>
<organism evidence="5">
    <name type="scientific">candidate division TA06 bacterium ADurb.Bin417</name>
    <dbReference type="NCBI Taxonomy" id="1852828"/>
    <lineage>
        <taxon>Bacteria</taxon>
        <taxon>Bacteria division TA06</taxon>
    </lineage>
</organism>
<evidence type="ECO:0000256" key="3">
    <source>
        <dbReference type="ARBA" id="ARBA00023295"/>
    </source>
</evidence>
<dbReference type="SUPFAM" id="SSF48208">
    <property type="entry name" value="Six-hairpin glycosidases"/>
    <property type="match status" value="1"/>
</dbReference>